<feature type="chain" id="PRO_5037009771" evidence="2">
    <location>
        <begin position="18"/>
        <end position="150"/>
    </location>
</feature>
<reference evidence="4" key="1">
    <citation type="submission" date="2022-11" db="UniProtKB">
        <authorList>
            <consortium name="WormBaseParasite"/>
        </authorList>
    </citation>
    <scope>IDENTIFICATION</scope>
</reference>
<dbReference type="AlphaFoldDB" id="A0A914E7T5"/>
<feature type="region of interest" description="Disordered" evidence="1">
    <location>
        <begin position="128"/>
        <end position="150"/>
    </location>
</feature>
<dbReference type="InterPro" id="IPR017853">
    <property type="entry name" value="GH"/>
</dbReference>
<organism evidence="3 4">
    <name type="scientific">Acrobeloides nanus</name>
    <dbReference type="NCBI Taxonomy" id="290746"/>
    <lineage>
        <taxon>Eukaryota</taxon>
        <taxon>Metazoa</taxon>
        <taxon>Ecdysozoa</taxon>
        <taxon>Nematoda</taxon>
        <taxon>Chromadorea</taxon>
        <taxon>Rhabditida</taxon>
        <taxon>Tylenchina</taxon>
        <taxon>Cephalobomorpha</taxon>
        <taxon>Cephaloboidea</taxon>
        <taxon>Cephalobidae</taxon>
        <taxon>Acrobeloides</taxon>
    </lineage>
</organism>
<evidence type="ECO:0000256" key="2">
    <source>
        <dbReference type="SAM" id="SignalP"/>
    </source>
</evidence>
<evidence type="ECO:0000256" key="1">
    <source>
        <dbReference type="SAM" id="MobiDB-lite"/>
    </source>
</evidence>
<sequence length="150" mass="17161">MLLLLTFLFLYNYEVLGRDRWTPDQANNWFNSQKYIMGSEYMASYAVNQLEMFQAETFNADTIDKELEVYGKLGMTTIRVFMHDIPYTIDPAGFKSRLTTLVEIANKYGIRPTLLFFTPSEIANPVPGKQPKPVPGVVSSGKEFERVSVE</sequence>
<proteinExistence type="predicted"/>
<dbReference type="Proteomes" id="UP000887540">
    <property type="component" value="Unplaced"/>
</dbReference>
<name>A0A914E7T5_9BILA</name>
<evidence type="ECO:0000313" key="4">
    <source>
        <dbReference type="WBParaSite" id="ACRNAN_scaffold6156.g8171.t1"/>
    </source>
</evidence>
<accession>A0A914E7T5</accession>
<evidence type="ECO:0000313" key="3">
    <source>
        <dbReference type="Proteomes" id="UP000887540"/>
    </source>
</evidence>
<feature type="signal peptide" evidence="2">
    <location>
        <begin position="1"/>
        <end position="17"/>
    </location>
</feature>
<dbReference type="SUPFAM" id="SSF51445">
    <property type="entry name" value="(Trans)glycosidases"/>
    <property type="match status" value="1"/>
</dbReference>
<keyword evidence="2" id="KW-0732">Signal</keyword>
<protein>
    <submittedName>
        <fullName evidence="4">Glycoside hydrolase family 5 domain-containing protein</fullName>
    </submittedName>
</protein>
<keyword evidence="3" id="KW-1185">Reference proteome</keyword>
<dbReference type="WBParaSite" id="ACRNAN_scaffold6156.g8171.t1">
    <property type="protein sequence ID" value="ACRNAN_scaffold6156.g8171.t1"/>
    <property type="gene ID" value="ACRNAN_scaffold6156.g8171"/>
</dbReference>
<dbReference type="Gene3D" id="3.20.20.80">
    <property type="entry name" value="Glycosidases"/>
    <property type="match status" value="1"/>
</dbReference>